<keyword evidence="15" id="KW-1185">Reference proteome</keyword>
<evidence type="ECO:0000256" key="1">
    <source>
        <dbReference type="ARBA" id="ARBA00004496"/>
    </source>
</evidence>
<dbReference type="GO" id="GO:0003676">
    <property type="term" value="F:nucleic acid binding"/>
    <property type="evidence" value="ECO:0007669"/>
    <property type="project" value="InterPro"/>
</dbReference>
<dbReference type="InterPro" id="IPR004612">
    <property type="entry name" value="Resolv_RecU"/>
</dbReference>
<evidence type="ECO:0000256" key="11">
    <source>
        <dbReference type="ARBA" id="ARBA00023447"/>
    </source>
</evidence>
<proteinExistence type="inferred from homology"/>
<evidence type="ECO:0000256" key="4">
    <source>
        <dbReference type="ARBA" id="ARBA00022723"/>
    </source>
</evidence>
<evidence type="ECO:0000256" key="8">
    <source>
        <dbReference type="ARBA" id="ARBA00022842"/>
    </source>
</evidence>
<dbReference type="Pfam" id="PF03838">
    <property type="entry name" value="RecU"/>
    <property type="match status" value="1"/>
</dbReference>
<dbReference type="GO" id="GO:0000287">
    <property type="term" value="F:magnesium ion binding"/>
    <property type="evidence" value="ECO:0007669"/>
    <property type="project" value="UniProtKB-UniRule"/>
</dbReference>
<dbReference type="GO" id="GO:0006310">
    <property type="term" value="P:DNA recombination"/>
    <property type="evidence" value="ECO:0007669"/>
    <property type="project" value="UniProtKB-UniRule"/>
</dbReference>
<keyword evidence="2 13" id="KW-0963">Cytoplasm</keyword>
<dbReference type="CDD" id="cd22354">
    <property type="entry name" value="RecU-like"/>
    <property type="match status" value="1"/>
</dbReference>
<evidence type="ECO:0000313" key="15">
    <source>
        <dbReference type="Proteomes" id="UP000464317"/>
    </source>
</evidence>
<accession>A0A809RUL5</accession>
<feature type="binding site" evidence="13">
    <location>
        <position position="73"/>
    </location>
    <ligand>
        <name>Mg(2+)</name>
        <dbReference type="ChEBI" id="CHEBI:18420"/>
    </ligand>
</feature>
<comment type="catalytic activity">
    <reaction evidence="13">
        <text>Endonucleolytic cleavage at a junction such as a reciprocal single-stranded crossover between two homologous DNA duplexes (Holliday junction).</text>
        <dbReference type="EC" id="3.1.21.10"/>
    </reaction>
</comment>
<protein>
    <recommendedName>
        <fullName evidence="12 13">Holliday junction resolvase RecU</fullName>
        <ecNumber evidence="13">3.1.21.10</ecNumber>
    </recommendedName>
    <alternativeName>
        <fullName evidence="13">Recombination protein U homolog</fullName>
    </alternativeName>
</protein>
<dbReference type="AlphaFoldDB" id="A0A809RUL5"/>
<sequence length="160" mass="18901">MKNKGMFLEAVINKTINYFWQNNIAFIQKKGLDLKINKIQKINNKLVVNDSNIYKKSTVDYIGCYNGSFICFEAKSCNEDRFDLSNLKEHQLEYLNLIHNNKGISFVVIFFSHINRFFKVNINYLNTLFKNKIKSLHINDLIKNSKELFLEFPCILNFLD</sequence>
<gene>
    <name evidence="13 14" type="primary">recU</name>
    <name evidence="14" type="ORF">JPM2_6750</name>
</gene>
<dbReference type="EMBL" id="AP022325">
    <property type="protein sequence ID" value="BBU47982.1"/>
    <property type="molecule type" value="Genomic_DNA"/>
</dbReference>
<keyword evidence="4 13" id="KW-0479">Metal-binding</keyword>
<dbReference type="RefSeq" id="WP_161553372.1">
    <property type="nucleotide sequence ID" value="NZ_AP022325.1"/>
</dbReference>
<feature type="binding site" evidence="13">
    <location>
        <position position="60"/>
    </location>
    <ligand>
        <name>Mg(2+)</name>
        <dbReference type="ChEBI" id="CHEBI:18420"/>
    </ligand>
</feature>
<keyword evidence="9 13" id="KW-0233">DNA recombination</keyword>
<dbReference type="HAMAP" id="MF_00130">
    <property type="entry name" value="RecU"/>
    <property type="match status" value="1"/>
</dbReference>
<dbReference type="SUPFAM" id="SSF52980">
    <property type="entry name" value="Restriction endonuclease-like"/>
    <property type="match status" value="1"/>
</dbReference>
<organism evidence="14 15">
    <name type="scientific">Mycoplasmopsis felis</name>
    <dbReference type="NCBI Taxonomy" id="33923"/>
    <lineage>
        <taxon>Bacteria</taxon>
        <taxon>Bacillati</taxon>
        <taxon>Mycoplasmatota</taxon>
        <taxon>Mycoplasmoidales</taxon>
        <taxon>Metamycoplasmataceae</taxon>
        <taxon>Mycoplasmopsis</taxon>
    </lineage>
</organism>
<dbReference type="KEGG" id="mfel:JPM2_6750"/>
<comment type="cofactor">
    <cofactor evidence="13">
        <name>Mg(2+)</name>
        <dbReference type="ChEBI" id="CHEBI:18420"/>
    </cofactor>
    <text evidence="13">Binds 1 Mg(2+) ion per subunit.</text>
</comment>
<dbReference type="GO" id="GO:0008821">
    <property type="term" value="F:crossover junction DNA endonuclease activity"/>
    <property type="evidence" value="ECO:0007669"/>
    <property type="project" value="UniProtKB-EC"/>
</dbReference>
<evidence type="ECO:0000256" key="9">
    <source>
        <dbReference type="ARBA" id="ARBA00023172"/>
    </source>
</evidence>
<name>A0A809RUL5_9BACT</name>
<keyword evidence="8 13" id="KW-0460">Magnesium</keyword>
<reference evidence="14 15" key="1">
    <citation type="submission" date="2020-01" db="EMBL/GenBank/DDBJ databases">
        <title>Complete genome sequence of Mycoplasma felis strain Myco-2.</title>
        <authorList>
            <person name="Kinoshita Y."/>
            <person name="Niwa H."/>
            <person name="Uchida-Fujii E."/>
            <person name="Nukada T."/>
        </authorList>
    </citation>
    <scope>NUCLEOTIDE SEQUENCE [LARGE SCALE GENOMIC DNA]</scope>
    <source>
        <strain evidence="14 15">Myco-2</strain>
    </source>
</reference>
<keyword evidence="10 13" id="KW-0234">DNA repair</keyword>
<evidence type="ECO:0000256" key="6">
    <source>
        <dbReference type="ARBA" id="ARBA00022763"/>
    </source>
</evidence>
<comment type="function">
    <text evidence="13">Endonuclease that resolves Holliday junction intermediates in genetic recombination. Cleaves mobile four-strand junctions by introducing symmetrical nicks in paired strands. Promotes annealing of linear ssDNA with homologous dsDNA. Required for DNA repair, homologous recombination and chromosome segregation.</text>
</comment>
<comment type="subcellular location">
    <subcellularLocation>
        <location evidence="1 13">Cytoplasm</location>
    </subcellularLocation>
</comment>
<keyword evidence="6 13" id="KW-0227">DNA damage</keyword>
<dbReference type="NCBIfam" id="NF002581">
    <property type="entry name" value="PRK02234.1-2"/>
    <property type="match status" value="1"/>
</dbReference>
<feature type="site" description="Transition state stabilizer" evidence="13">
    <location>
        <position position="75"/>
    </location>
</feature>
<evidence type="ECO:0000256" key="3">
    <source>
        <dbReference type="ARBA" id="ARBA00022722"/>
    </source>
</evidence>
<dbReference type="InterPro" id="IPR011856">
    <property type="entry name" value="tRNA_endonuc-like_dom_sf"/>
</dbReference>
<evidence type="ECO:0000256" key="7">
    <source>
        <dbReference type="ARBA" id="ARBA00022801"/>
    </source>
</evidence>
<evidence type="ECO:0000256" key="5">
    <source>
        <dbReference type="ARBA" id="ARBA00022759"/>
    </source>
</evidence>
<dbReference type="Gene3D" id="3.40.1350.10">
    <property type="match status" value="1"/>
</dbReference>
<evidence type="ECO:0000313" key="14">
    <source>
        <dbReference type="EMBL" id="BBU47982.1"/>
    </source>
</evidence>
<evidence type="ECO:0000256" key="10">
    <source>
        <dbReference type="ARBA" id="ARBA00023204"/>
    </source>
</evidence>
<dbReference type="GO" id="GO:0005737">
    <property type="term" value="C:cytoplasm"/>
    <property type="evidence" value="ECO:0007669"/>
    <property type="project" value="UniProtKB-SubCell"/>
</dbReference>
<dbReference type="GO" id="GO:0006281">
    <property type="term" value="P:DNA repair"/>
    <property type="evidence" value="ECO:0007669"/>
    <property type="project" value="UniProtKB-UniRule"/>
</dbReference>
<dbReference type="GO" id="GO:0007059">
    <property type="term" value="P:chromosome segregation"/>
    <property type="evidence" value="ECO:0007669"/>
    <property type="project" value="UniProtKB-UniRule"/>
</dbReference>
<dbReference type="InterPro" id="IPR011335">
    <property type="entry name" value="Restrct_endonuc-II-like"/>
</dbReference>
<evidence type="ECO:0000256" key="13">
    <source>
        <dbReference type="HAMAP-Rule" id="MF_00130"/>
    </source>
</evidence>
<evidence type="ECO:0000256" key="12">
    <source>
        <dbReference type="ARBA" id="ARBA00029523"/>
    </source>
</evidence>
<keyword evidence="3 13" id="KW-0540">Nuclease</keyword>
<keyword evidence="5 13" id="KW-0255">Endonuclease</keyword>
<feature type="binding site" evidence="13">
    <location>
        <position position="58"/>
    </location>
    <ligand>
        <name>Mg(2+)</name>
        <dbReference type="ChEBI" id="CHEBI:18420"/>
    </ligand>
</feature>
<dbReference type="EC" id="3.1.21.10" evidence="13"/>
<comment type="similarity">
    <text evidence="11 13">Belongs to the RecU family.</text>
</comment>
<keyword evidence="7 13" id="KW-0378">Hydrolase</keyword>
<feature type="binding site" evidence="13">
    <location>
        <position position="91"/>
    </location>
    <ligand>
        <name>Mg(2+)</name>
        <dbReference type="ChEBI" id="CHEBI:18420"/>
    </ligand>
</feature>
<evidence type="ECO:0000256" key="2">
    <source>
        <dbReference type="ARBA" id="ARBA00022490"/>
    </source>
</evidence>
<dbReference type="Proteomes" id="UP000464317">
    <property type="component" value="Chromosome"/>
</dbReference>